<dbReference type="PROSITE" id="PS50926">
    <property type="entry name" value="TRAM"/>
    <property type="match status" value="1"/>
</dbReference>
<evidence type="ECO:0000313" key="3">
    <source>
        <dbReference type="EMBL" id="XBT18260.1"/>
    </source>
</evidence>
<keyword evidence="1" id="KW-0808">Transferase</keyword>
<reference evidence="3" key="1">
    <citation type="submission" date="2024-06" db="EMBL/GenBank/DDBJ databases">
        <title>Diversity, functionality, and evolutionary history of bacterial symbionts in false click beetles (Coleoptera, Throscidae).</title>
        <authorList>
            <person name="Wierz J.C."/>
            <person name="Malm H."/>
            <person name="Kaltenpoth M."/>
            <person name="Engl T."/>
        </authorList>
    </citation>
    <scope>NUCLEOTIDE SEQUENCE</scope>
    <source>
        <strain evidence="3">Tser</strain>
    </source>
</reference>
<protein>
    <submittedName>
        <fullName evidence="3">TRAM domain-containing protein</fullName>
    </submittedName>
</protein>
<dbReference type="GO" id="GO:0016740">
    <property type="term" value="F:transferase activity"/>
    <property type="evidence" value="ECO:0007669"/>
    <property type="project" value="UniProtKB-KW"/>
</dbReference>
<dbReference type="EMBL" id="CP157893">
    <property type="protein sequence ID" value="XBT18260.1"/>
    <property type="molecule type" value="Genomic_DNA"/>
</dbReference>
<organism evidence="3">
    <name type="scientific">Candidatus Shikimatogenerans sp. Tser</name>
    <dbReference type="NCBI Taxonomy" id="3158568"/>
    <lineage>
        <taxon>Bacteria</taxon>
        <taxon>Pseudomonadati</taxon>
        <taxon>Bacteroidota</taxon>
        <taxon>Flavobacteriia</taxon>
        <taxon>Flavobacteriales</taxon>
        <taxon>Candidatus Shikimatogenerans</taxon>
    </lineage>
</organism>
<accession>A0AAU7QRL2</accession>
<evidence type="ECO:0000259" key="2">
    <source>
        <dbReference type="PROSITE" id="PS50926"/>
    </source>
</evidence>
<evidence type="ECO:0000256" key="1">
    <source>
        <dbReference type="ARBA" id="ARBA00022679"/>
    </source>
</evidence>
<feature type="domain" description="TRAM" evidence="2">
    <location>
        <begin position="2"/>
        <end position="64"/>
    </location>
</feature>
<dbReference type="Pfam" id="PF01938">
    <property type="entry name" value="TRAM"/>
    <property type="match status" value="1"/>
</dbReference>
<proteinExistence type="predicted"/>
<dbReference type="InterPro" id="IPR002792">
    <property type="entry name" value="TRAM_dom"/>
</dbReference>
<sequence length="69" mass="8133">MKQYVYTYQMILIEGYSKKSKKYLYGKNSQNIIVIVPNVYDIGKIVKIYIYACSNTVLFGFKINKLNHK</sequence>
<dbReference type="AlphaFoldDB" id="A0AAU7QRL2"/>
<gene>
    <name evidence="3" type="ORF">ABNO52_00195</name>
</gene>
<name>A0AAU7QRL2_9FLAO</name>